<dbReference type="Proteomes" id="UP000593561">
    <property type="component" value="Unassembled WGS sequence"/>
</dbReference>
<dbReference type="AlphaFoldDB" id="A0A7J8RKZ7"/>
<evidence type="ECO:0000259" key="2">
    <source>
        <dbReference type="Pfam" id="PF13966"/>
    </source>
</evidence>
<name>A0A7J8RKZ7_GOSDV</name>
<accession>A0A7J8RKZ7</accession>
<proteinExistence type="predicted"/>
<keyword evidence="1" id="KW-0472">Membrane</keyword>
<evidence type="ECO:0000313" key="3">
    <source>
        <dbReference type="EMBL" id="MBA0614537.1"/>
    </source>
</evidence>
<sequence>MLKKLFILNGNTFFKDVIPANGMSEAREVPYKIILFIWKLRHNGLPCKTEIAKRVGTEDNSYPFCNNMDGTLEHLFISCSFSRAMWFRSSFGFMPDHISLINLDRLLRLGLSDSWKECFKFTDALLKNRSHYIKILDTLLHDMAYIILLLGKVGFGAAYSLLDLNKRILTQKHVPAFSQQNKMQTSYLKRSRIRFQKISAPSFVLCEE</sequence>
<dbReference type="InterPro" id="IPR026960">
    <property type="entry name" value="RVT-Znf"/>
</dbReference>
<gene>
    <name evidence="3" type="ORF">Godav_014827</name>
</gene>
<keyword evidence="1" id="KW-0812">Transmembrane</keyword>
<keyword evidence="1" id="KW-1133">Transmembrane helix</keyword>
<evidence type="ECO:0000256" key="1">
    <source>
        <dbReference type="SAM" id="Phobius"/>
    </source>
</evidence>
<evidence type="ECO:0000313" key="4">
    <source>
        <dbReference type="Proteomes" id="UP000593561"/>
    </source>
</evidence>
<dbReference type="Pfam" id="PF13966">
    <property type="entry name" value="zf-RVT"/>
    <property type="match status" value="1"/>
</dbReference>
<protein>
    <recommendedName>
        <fullName evidence="2">Reverse transcriptase zinc-binding domain-containing protein</fullName>
    </recommendedName>
</protein>
<feature type="domain" description="Reverse transcriptase zinc-binding" evidence="2">
    <location>
        <begin position="28"/>
        <end position="86"/>
    </location>
</feature>
<reference evidence="3 4" key="1">
    <citation type="journal article" date="2019" name="Genome Biol. Evol.">
        <title>Insights into the evolution of the New World diploid cottons (Gossypium, subgenus Houzingenia) based on genome sequencing.</title>
        <authorList>
            <person name="Grover C.E."/>
            <person name="Arick M.A. 2nd"/>
            <person name="Thrash A."/>
            <person name="Conover J.L."/>
            <person name="Sanders W.S."/>
            <person name="Peterson D.G."/>
            <person name="Frelichowski J.E."/>
            <person name="Scheffler J.A."/>
            <person name="Scheffler B.E."/>
            <person name="Wendel J.F."/>
        </authorList>
    </citation>
    <scope>NUCLEOTIDE SEQUENCE [LARGE SCALE GENOMIC DNA]</scope>
    <source>
        <strain evidence="3">27</strain>
        <tissue evidence="3">Leaf</tissue>
    </source>
</reference>
<organism evidence="3 4">
    <name type="scientific">Gossypium davidsonii</name>
    <name type="common">Davidson's cotton</name>
    <name type="synonym">Gossypium klotzschianum subsp. davidsonii</name>
    <dbReference type="NCBI Taxonomy" id="34287"/>
    <lineage>
        <taxon>Eukaryota</taxon>
        <taxon>Viridiplantae</taxon>
        <taxon>Streptophyta</taxon>
        <taxon>Embryophyta</taxon>
        <taxon>Tracheophyta</taxon>
        <taxon>Spermatophyta</taxon>
        <taxon>Magnoliopsida</taxon>
        <taxon>eudicotyledons</taxon>
        <taxon>Gunneridae</taxon>
        <taxon>Pentapetalae</taxon>
        <taxon>rosids</taxon>
        <taxon>malvids</taxon>
        <taxon>Malvales</taxon>
        <taxon>Malvaceae</taxon>
        <taxon>Malvoideae</taxon>
        <taxon>Gossypium</taxon>
    </lineage>
</organism>
<comment type="caution">
    <text evidence="3">The sequence shown here is derived from an EMBL/GenBank/DDBJ whole genome shotgun (WGS) entry which is preliminary data.</text>
</comment>
<keyword evidence="4" id="KW-1185">Reference proteome</keyword>
<dbReference type="EMBL" id="JABFAC010000006">
    <property type="protein sequence ID" value="MBA0614537.1"/>
    <property type="molecule type" value="Genomic_DNA"/>
</dbReference>
<feature type="transmembrane region" description="Helical" evidence="1">
    <location>
        <begin position="143"/>
        <end position="162"/>
    </location>
</feature>